<dbReference type="PANTHER" id="PTHR15549:SF26">
    <property type="entry name" value="AXIAL BUDDING PATTERN PROTEIN 2-RELATED"/>
    <property type="match status" value="1"/>
</dbReference>
<sequence length="443" mass="45602">MRVTGPTLRRRNHAWLEMRSRERAARRLARRQEEADDENDADEEGESSDDALDADSSGDESGDAIDSSDDEADEDGGVLPPPAGTTSVGAGAGAQIGGMRPPAATPLPGSGVRIIPGNTLSAGDGVGEEVESDTDGEESADETSSPPPGVTATATTASITESSPQPTLSTAPLVLPIASQSSSSSLDELVTSPAETVPTQMPTLSLTPITSATNGPSPTVPATGATQSGGLAGIPADGQADQQGESLGASPSEQSGVNTGTAAGIVIGILALIGLFVGAAFVWRKWRRDRGLPFLPSRGDKLEDESYSPDTGGPIPSGIGIHDPAKTNTKIMDNLMTAAYATNNGRNDMEGAFMDEKAYAALAGPPTPQRSKPVVEWLDDVRSPTQSNGPGMPPPPEVPPSATLPRPGLPISSGRIPEPPRPAYHGRDTMTTDTTNTSVRWYG</sequence>
<feature type="compositionally biased region" description="Low complexity" evidence="5">
    <location>
        <begin position="150"/>
        <end position="163"/>
    </location>
</feature>
<dbReference type="PANTHER" id="PTHR15549">
    <property type="entry name" value="PAIRED IMMUNOGLOBULIN-LIKE TYPE 2 RECEPTOR"/>
    <property type="match status" value="1"/>
</dbReference>
<gene>
    <name evidence="7" type="ORF">MMYC01_206205</name>
</gene>
<feature type="compositionally biased region" description="Polar residues" evidence="5">
    <location>
        <begin position="240"/>
        <end position="256"/>
    </location>
</feature>
<evidence type="ECO:0000256" key="3">
    <source>
        <dbReference type="ARBA" id="ARBA00022989"/>
    </source>
</evidence>
<comment type="subcellular location">
    <subcellularLocation>
        <location evidence="1">Membrane</location>
        <topology evidence="1">Single-pass membrane protein</topology>
    </subcellularLocation>
</comment>
<evidence type="ECO:0000256" key="1">
    <source>
        <dbReference type="ARBA" id="ARBA00004167"/>
    </source>
</evidence>
<keyword evidence="3 6" id="KW-1133">Transmembrane helix</keyword>
<keyword evidence="2 6" id="KW-0812">Transmembrane</keyword>
<feature type="region of interest" description="Disordered" evidence="5">
    <location>
        <begin position="23"/>
        <end position="169"/>
    </location>
</feature>
<feature type="transmembrane region" description="Helical" evidence="6">
    <location>
        <begin position="262"/>
        <end position="283"/>
    </location>
</feature>
<keyword evidence="4 6" id="KW-0472">Membrane</keyword>
<dbReference type="AlphaFoldDB" id="A0A175VZN5"/>
<dbReference type="OrthoDB" id="5238281at2759"/>
<dbReference type="InterPro" id="IPR051694">
    <property type="entry name" value="Immunoregulatory_rcpt-like"/>
</dbReference>
<feature type="region of interest" description="Disordered" evidence="5">
    <location>
        <begin position="186"/>
        <end position="256"/>
    </location>
</feature>
<comment type="caution">
    <text evidence="7">The sequence shown here is derived from an EMBL/GenBank/DDBJ whole genome shotgun (WGS) entry which is preliminary data.</text>
</comment>
<evidence type="ECO:0000256" key="2">
    <source>
        <dbReference type="ARBA" id="ARBA00022692"/>
    </source>
</evidence>
<feature type="compositionally biased region" description="Basic and acidic residues" evidence="5">
    <location>
        <begin position="23"/>
        <end position="33"/>
    </location>
</feature>
<evidence type="ECO:0000313" key="7">
    <source>
        <dbReference type="EMBL" id="KXX76659.1"/>
    </source>
</evidence>
<evidence type="ECO:0000256" key="6">
    <source>
        <dbReference type="SAM" id="Phobius"/>
    </source>
</evidence>
<evidence type="ECO:0000256" key="5">
    <source>
        <dbReference type="SAM" id="MobiDB-lite"/>
    </source>
</evidence>
<feature type="compositionally biased region" description="Acidic residues" evidence="5">
    <location>
        <begin position="34"/>
        <end position="76"/>
    </location>
</feature>
<proteinExistence type="predicted"/>
<dbReference type="STRING" id="100816.A0A175VZN5"/>
<dbReference type="VEuPathDB" id="FungiDB:MMYC01_206205"/>
<accession>A0A175VZN5</accession>
<dbReference type="GO" id="GO:0071944">
    <property type="term" value="C:cell periphery"/>
    <property type="evidence" value="ECO:0007669"/>
    <property type="project" value="UniProtKB-ARBA"/>
</dbReference>
<feature type="compositionally biased region" description="Polar residues" evidence="5">
    <location>
        <begin position="193"/>
        <end position="217"/>
    </location>
</feature>
<feature type="region of interest" description="Disordered" evidence="5">
    <location>
        <begin position="296"/>
        <end position="322"/>
    </location>
</feature>
<protein>
    <submittedName>
        <fullName evidence="7">Uncharacterized protein</fullName>
    </submittedName>
</protein>
<feature type="region of interest" description="Disordered" evidence="5">
    <location>
        <begin position="381"/>
        <end position="443"/>
    </location>
</feature>
<dbReference type="Proteomes" id="UP000078237">
    <property type="component" value="Unassembled WGS sequence"/>
</dbReference>
<keyword evidence="8" id="KW-1185">Reference proteome</keyword>
<dbReference type="EMBL" id="LCTW02000199">
    <property type="protein sequence ID" value="KXX76659.1"/>
    <property type="molecule type" value="Genomic_DNA"/>
</dbReference>
<evidence type="ECO:0000256" key="4">
    <source>
        <dbReference type="ARBA" id="ARBA00023136"/>
    </source>
</evidence>
<evidence type="ECO:0000313" key="8">
    <source>
        <dbReference type="Proteomes" id="UP000078237"/>
    </source>
</evidence>
<organism evidence="7 8">
    <name type="scientific">Madurella mycetomatis</name>
    <dbReference type="NCBI Taxonomy" id="100816"/>
    <lineage>
        <taxon>Eukaryota</taxon>
        <taxon>Fungi</taxon>
        <taxon>Dikarya</taxon>
        <taxon>Ascomycota</taxon>
        <taxon>Pezizomycotina</taxon>
        <taxon>Sordariomycetes</taxon>
        <taxon>Sordariomycetidae</taxon>
        <taxon>Sordariales</taxon>
        <taxon>Sordariales incertae sedis</taxon>
        <taxon>Madurella</taxon>
    </lineage>
</organism>
<reference evidence="7 8" key="1">
    <citation type="journal article" date="2016" name="Genome Announc.">
        <title>Genome Sequence of Madurella mycetomatis mm55, Isolated from a Human Mycetoma Case in Sudan.</title>
        <authorList>
            <person name="Smit S."/>
            <person name="Derks M.F."/>
            <person name="Bervoets S."/>
            <person name="Fahal A."/>
            <person name="van Leeuwen W."/>
            <person name="van Belkum A."/>
            <person name="van de Sande W.W."/>
        </authorList>
    </citation>
    <scope>NUCLEOTIDE SEQUENCE [LARGE SCALE GENOMIC DNA]</scope>
    <source>
        <strain evidence="8">mm55</strain>
    </source>
</reference>
<name>A0A175VZN5_9PEZI</name>
<dbReference type="GO" id="GO:0016020">
    <property type="term" value="C:membrane"/>
    <property type="evidence" value="ECO:0007669"/>
    <property type="project" value="UniProtKB-SubCell"/>
</dbReference>
<feature type="compositionally biased region" description="Acidic residues" evidence="5">
    <location>
        <begin position="126"/>
        <end position="141"/>
    </location>
</feature>